<dbReference type="Gene3D" id="1.10.287.1490">
    <property type="match status" value="1"/>
</dbReference>
<keyword evidence="4" id="KW-0963">Cytoplasm</keyword>
<evidence type="ECO:0000256" key="6">
    <source>
        <dbReference type="ARBA" id="ARBA00022553"/>
    </source>
</evidence>
<feature type="compositionally biased region" description="Basic and acidic residues" evidence="20">
    <location>
        <begin position="1382"/>
        <end position="1395"/>
    </location>
</feature>
<evidence type="ECO:0000256" key="17">
    <source>
        <dbReference type="ARBA" id="ARBA00071964"/>
    </source>
</evidence>
<evidence type="ECO:0000256" key="15">
    <source>
        <dbReference type="ARBA" id="ARBA00047899"/>
    </source>
</evidence>
<dbReference type="GO" id="GO:0005737">
    <property type="term" value="C:cytoplasm"/>
    <property type="evidence" value="ECO:0007669"/>
    <property type="project" value="UniProtKB-SubCell"/>
</dbReference>
<dbReference type="PROSITE" id="PS50081">
    <property type="entry name" value="ZF_DAG_PE_2"/>
    <property type="match status" value="1"/>
</dbReference>
<dbReference type="Gene3D" id="3.30.200.20">
    <property type="entry name" value="Phosphorylase Kinase, domain 1"/>
    <property type="match status" value="1"/>
</dbReference>
<protein>
    <recommendedName>
        <fullName evidence="17">Citron Rho-interacting kinase</fullName>
        <ecNumber evidence="3">2.7.11.1</ecNumber>
    </recommendedName>
</protein>
<dbReference type="PIRSF" id="PIRSF038145">
    <property type="entry name" value="Citron_Rho-interacting_kinase"/>
    <property type="match status" value="1"/>
</dbReference>
<feature type="compositionally biased region" description="Basic and acidic residues" evidence="20">
    <location>
        <begin position="1992"/>
        <end position="2047"/>
    </location>
</feature>
<dbReference type="SMART" id="SM00133">
    <property type="entry name" value="S_TK_X"/>
    <property type="match status" value="1"/>
</dbReference>
<dbReference type="PROSITE" id="PS50011">
    <property type="entry name" value="PROTEIN_KINASE_DOM"/>
    <property type="match status" value="1"/>
</dbReference>
<comment type="catalytic activity">
    <reaction evidence="16">
        <text>L-seryl-[protein] + ATP = O-phospho-L-seryl-[protein] + ADP + H(+)</text>
        <dbReference type="Rhea" id="RHEA:17989"/>
        <dbReference type="Rhea" id="RHEA-COMP:9863"/>
        <dbReference type="Rhea" id="RHEA-COMP:11604"/>
        <dbReference type="ChEBI" id="CHEBI:15378"/>
        <dbReference type="ChEBI" id="CHEBI:29999"/>
        <dbReference type="ChEBI" id="CHEBI:30616"/>
        <dbReference type="ChEBI" id="CHEBI:83421"/>
        <dbReference type="ChEBI" id="CHEBI:456216"/>
        <dbReference type="EC" id="2.7.11.1"/>
    </reaction>
</comment>
<keyword evidence="8" id="KW-0479">Metal-binding</keyword>
<dbReference type="SUPFAM" id="SSF56112">
    <property type="entry name" value="Protein kinase-like (PK-like)"/>
    <property type="match status" value="1"/>
</dbReference>
<dbReference type="FunFam" id="2.30.29.30:FF:000081">
    <property type="entry name" value="Citron rho-interacting serine/threonine kinase"/>
    <property type="match status" value="1"/>
</dbReference>
<dbReference type="SMART" id="SM00109">
    <property type="entry name" value="C1"/>
    <property type="match status" value="1"/>
</dbReference>
<dbReference type="CDD" id="cd05601">
    <property type="entry name" value="STKc_CRIK"/>
    <property type="match status" value="1"/>
</dbReference>
<feature type="binding site" evidence="18">
    <location>
        <position position="126"/>
    </location>
    <ligand>
        <name>ATP</name>
        <dbReference type="ChEBI" id="CHEBI:30616"/>
    </ligand>
</feature>
<keyword evidence="5" id="KW-0723">Serine/threonine-protein kinase</keyword>
<dbReference type="InterPro" id="IPR001849">
    <property type="entry name" value="PH_domain"/>
</dbReference>
<dbReference type="InterPro" id="IPR008271">
    <property type="entry name" value="Ser/Thr_kinase_AS"/>
</dbReference>
<dbReference type="EC" id="2.7.11.1" evidence="3"/>
<dbReference type="Gene3D" id="1.10.510.10">
    <property type="entry name" value="Transferase(Phosphotransferase) domain 1"/>
    <property type="match status" value="1"/>
</dbReference>
<dbReference type="FunFam" id="3.30.60.20:FF:000018">
    <property type="entry name" value="Citron rho-interacting serine/threonine kinase"/>
    <property type="match status" value="1"/>
</dbReference>
<dbReference type="Pfam" id="PF00433">
    <property type="entry name" value="Pkinase_C"/>
    <property type="match status" value="1"/>
</dbReference>
<dbReference type="InterPro" id="IPR017405">
    <property type="entry name" value="Citron_Rho-interacting_kinase"/>
</dbReference>
<keyword evidence="7" id="KW-0808">Transferase</keyword>
<name>A0A7L3CWU9_PLUSO</name>
<feature type="coiled-coil region" evidence="19">
    <location>
        <begin position="450"/>
        <end position="587"/>
    </location>
</feature>
<keyword evidence="12" id="KW-0862">Zinc</keyword>
<dbReference type="CDD" id="cd20814">
    <property type="entry name" value="CRIK"/>
    <property type="match status" value="1"/>
</dbReference>
<dbReference type="SUPFAM" id="SSF57889">
    <property type="entry name" value="Cysteine-rich domain"/>
    <property type="match status" value="1"/>
</dbReference>
<sequence length="2071" mass="237144">MLKFKCGVRNPVEAGPVEPITSRISRLNLLFQGKPLFVTQQQMSPLSREGILDSLFALFEECRNPALMKIKHVGNFVKKYAETIAELRDLQPNVKDFEVKSVIGCGHFADVKVVREKATGDVYAMKVMSKESLLAQEHVSFFEEERSILSENTSPWIPQLQYAFQDKKNLYLVMEYQPGGDLLSLLNRYEDQLDESMVQFYLAELILAIHSVHQMGYVHRDIKPENVLIDRTGHIKLVDFGSAAKMTVNKMVNSKLPVGTPDYMAPEMLTGLNGDGKASYGPECDWWSLGVIAYEMIYGRSPFAEGTSAKTFNNIMNFQRFLKFPEDVKVSSEFLDLIQSLLCGQKERLGYEGLCCHPFFSRIDWNNIRNSPPPFVPTLKSDDDTSNFDEPEKNSRVLSSTCQLNPAGFSGEDLPFVGFSFIKALGILRSESVFSSVDSPAKVSSMEKKLLLKSKELQDTQDKCHKMEQEMTRLHRRVSEVEAVLSQKEVELKASETQRSLLEQDLATYITECSSLKRSLEQARMEVSQEDDKALQLLHDIREQSRKLQEIKEQEYQAQVEEMRLMMNQLEEDLISARRRSDLYESELRESRLAAEEFKRKATECHNKLQKVVKDQGKNEAGELYSKLEKINTEQQAKIQELQEKLTKAVKASSEATELLQNIRQAKERAEKELEKLQNREDSNESMKKKLLEAEERRHSLENQVKRLETVERRENRLKEDIQTKSQQIQQMAEKILELEEKHREAQIAAQHLELQLKQKEQFYEEKLKVLENQMKKDLADKEALENMLRRHEEEAREKCKVLAEQKAMINAMDSKIRSLEQRIVELSEANKLAANSSLFTQRNMKAQEEMISELRQQKFYLETQAGKLEAQNRKLEEQLEKMSHQDHTDKNRLLELETRLREVSLEHEEQKLELKRQLTELQLTLQERESQITGLQAARTALENQLREAKTELEETTAEAEEEIQALTAHRDEIQRKFEALRNSCTVITDLEEQLNQLTEDNAELNNQNFFLSKQLDEASGANDEVVQLRSEVDHLRREITEREMQLTSQKQTMEALKTTCTMLEEQVMDLEALNDELLEKERQWEAWRSVLGDEKSQFECRVRELQRMLDTEKQSRVRADQRITESRQVVELAVKEHKAEILALQQALKEQKLKAESLSDKLNDLEKKHAMLEMNARSLQQKLETERELKQRLLEEQAKLQQQMDLQKNHIFRLTQGLQEALDRADLLKTERSDLEYQLENIQVLYSHEKVKMEGTISQQTKLIDFLQAKMDQPAKKKKGLFSRRKEDPSLPTQVPLQYNELKVALEKEKARSAELEEALQKTRIELRSAREEAAHRKISDHPHPSTPATARQQIIMSAIVRSPEHQPTPISLLAPPSSRRKESSTPEEYSRRLKERMHHNIPHRFNVGLNMRATKCAVCLDTVHFGRQASKCLECQVMCHPKCSTCLPATCGLPAEYATHFSEAFCRDKMNSPGLQLKEPGSSLRLEGWMKVPRNNKRGQQGWDRKYIVLEGTKVLIYDAEAREAGQRPLEEFELCLPDGDVTVHGAVGATELTNTAKTDVPYILKLESHPHTTCWPGRTLYLLAPSFPDKQRWVTALESIVAGGRVSREKAEADAKLLGNSLLKLEGEDRLDINCTMPFSDQVVLVGAEEGLYALNVLKNSLTHIPGMGAVFQIHLIKDLEKLLMIAGEERALCLVDVKKVKQSLAQAHLPAQPDVSPNVFEAVKGCHLFAAGKVENGLCICAAMPSKVVVLRYNESLSKFCIRKEIETSEPCSCIHLTTYSIIIGTNKFYEIEMKQYTLEEFLDKNDHTLASAVFAASTNSFPVSIIQVNPTGQREEYLLCFHEFGVFVDSYGRRSRTDDLKWNRLPLAFAYREPYLFVTHFNSLEVIEIQARASLGTPARAHLEIPNPRYLGPAISSGAIYLASSYQDKLRVICCKGNLVKETNNEQHHRGSSATRSSPNKRGPPTYNEHITKRVASSPGPPEGPSHPREPSTPHRYREGRTELRRDKSPGRPLEREKSPGRLLSTRRERSPGRLFDESSRGRMPVSGARTPLAQVNKVSREPGG</sequence>
<evidence type="ECO:0000259" key="23">
    <source>
        <dbReference type="PROSITE" id="PS50081"/>
    </source>
</evidence>
<dbReference type="PROSITE" id="PS00479">
    <property type="entry name" value="ZF_DAG_PE_1"/>
    <property type="match status" value="1"/>
</dbReference>
<evidence type="ECO:0000256" key="8">
    <source>
        <dbReference type="ARBA" id="ARBA00022723"/>
    </source>
</evidence>
<gene>
    <name evidence="26" type="primary">Cit</name>
    <name evidence="26" type="ORF">PLUSOC_R05211</name>
</gene>
<evidence type="ECO:0000256" key="12">
    <source>
        <dbReference type="ARBA" id="ARBA00022833"/>
    </source>
</evidence>
<keyword evidence="6" id="KW-0597">Phosphoprotein</keyword>
<evidence type="ECO:0000256" key="20">
    <source>
        <dbReference type="SAM" id="MobiDB-lite"/>
    </source>
</evidence>
<evidence type="ECO:0000256" key="16">
    <source>
        <dbReference type="ARBA" id="ARBA00048679"/>
    </source>
</evidence>
<dbReference type="SMART" id="SM00233">
    <property type="entry name" value="PH"/>
    <property type="match status" value="1"/>
</dbReference>
<dbReference type="InterPro" id="IPR037708">
    <property type="entry name" value="CRIK_dom"/>
</dbReference>
<dbReference type="EMBL" id="VZTS01006207">
    <property type="protein sequence ID" value="NXT48236.1"/>
    <property type="molecule type" value="Genomic_DNA"/>
</dbReference>
<evidence type="ECO:0000256" key="10">
    <source>
        <dbReference type="ARBA" id="ARBA00022771"/>
    </source>
</evidence>
<evidence type="ECO:0000256" key="18">
    <source>
        <dbReference type="PROSITE-ProRule" id="PRU10141"/>
    </source>
</evidence>
<dbReference type="FunFam" id="1.10.510.10:FF:000234">
    <property type="entry name" value="Citron rho-interacting serine/threonine kinase"/>
    <property type="match status" value="1"/>
</dbReference>
<evidence type="ECO:0000259" key="24">
    <source>
        <dbReference type="PROSITE" id="PS50219"/>
    </source>
</evidence>
<dbReference type="Pfam" id="PF00069">
    <property type="entry name" value="Pkinase"/>
    <property type="match status" value="1"/>
</dbReference>
<dbReference type="GO" id="GO:0000281">
    <property type="term" value="P:mitotic cytokinesis"/>
    <property type="evidence" value="ECO:0007669"/>
    <property type="project" value="InterPro"/>
</dbReference>
<dbReference type="PROSITE" id="PS51285">
    <property type="entry name" value="AGC_KINASE_CTER"/>
    <property type="match status" value="1"/>
</dbReference>
<evidence type="ECO:0000259" key="21">
    <source>
        <dbReference type="PROSITE" id="PS50003"/>
    </source>
</evidence>
<dbReference type="InterPro" id="IPR000719">
    <property type="entry name" value="Prot_kinase_dom"/>
</dbReference>
<dbReference type="GO" id="GO:0008270">
    <property type="term" value="F:zinc ion binding"/>
    <property type="evidence" value="ECO:0007669"/>
    <property type="project" value="UniProtKB-KW"/>
</dbReference>
<dbReference type="InterPro" id="IPR000961">
    <property type="entry name" value="AGC-kinase_C"/>
</dbReference>
<dbReference type="Gene3D" id="3.30.60.20">
    <property type="match status" value="1"/>
</dbReference>
<feature type="domain" description="AGC-kinase C-terminal" evidence="25">
    <location>
        <begin position="361"/>
        <end position="431"/>
    </location>
</feature>
<dbReference type="InterPro" id="IPR011993">
    <property type="entry name" value="PH-like_dom_sf"/>
</dbReference>
<feature type="coiled-coil region" evidence="19">
    <location>
        <begin position="1301"/>
        <end position="1335"/>
    </location>
</feature>
<keyword evidence="14 19" id="KW-0175">Coiled coil</keyword>
<evidence type="ECO:0000256" key="14">
    <source>
        <dbReference type="ARBA" id="ARBA00023054"/>
    </source>
</evidence>
<dbReference type="FunFam" id="3.30.200.20:FF:000224">
    <property type="entry name" value="Citron rho-interacting serine/threonine kinase"/>
    <property type="match status" value="1"/>
</dbReference>
<dbReference type="PROSITE" id="PS00107">
    <property type="entry name" value="PROTEIN_KINASE_ATP"/>
    <property type="match status" value="1"/>
</dbReference>
<feature type="domain" description="CNH" evidence="24">
    <location>
        <begin position="1634"/>
        <end position="1924"/>
    </location>
</feature>
<proteinExistence type="inferred from homology"/>
<dbReference type="PANTHER" id="PTHR22988:SF71">
    <property type="entry name" value="CITRON RHO-INTERACTING KINASE"/>
    <property type="match status" value="1"/>
</dbReference>
<feature type="non-terminal residue" evidence="26">
    <location>
        <position position="1"/>
    </location>
</feature>
<comment type="similarity">
    <text evidence="2">Belongs to the protein kinase superfamily. AGC Ser/Thr protein kinase family.</text>
</comment>
<dbReference type="SMART" id="SM00220">
    <property type="entry name" value="S_TKc"/>
    <property type="match status" value="1"/>
</dbReference>
<evidence type="ECO:0000256" key="19">
    <source>
        <dbReference type="SAM" id="Coils"/>
    </source>
</evidence>
<dbReference type="GO" id="GO:0005524">
    <property type="term" value="F:ATP binding"/>
    <property type="evidence" value="ECO:0007669"/>
    <property type="project" value="UniProtKB-UniRule"/>
</dbReference>
<dbReference type="InterPro" id="IPR002219">
    <property type="entry name" value="PKC_DAG/PE"/>
</dbReference>
<dbReference type="InterPro" id="IPR011009">
    <property type="entry name" value="Kinase-like_dom_sf"/>
</dbReference>
<evidence type="ECO:0000256" key="1">
    <source>
        <dbReference type="ARBA" id="ARBA00004496"/>
    </source>
</evidence>
<dbReference type="Pfam" id="PF00169">
    <property type="entry name" value="PH"/>
    <property type="match status" value="1"/>
</dbReference>
<dbReference type="PROSITE" id="PS00108">
    <property type="entry name" value="PROTEIN_KINASE_ST"/>
    <property type="match status" value="1"/>
</dbReference>
<evidence type="ECO:0000256" key="2">
    <source>
        <dbReference type="ARBA" id="ARBA00009903"/>
    </source>
</evidence>
<keyword evidence="11 26" id="KW-0418">Kinase</keyword>
<evidence type="ECO:0000256" key="11">
    <source>
        <dbReference type="ARBA" id="ARBA00022777"/>
    </source>
</evidence>
<organism evidence="26 27">
    <name type="scientific">Pluvianellus socialis</name>
    <name type="common">Magellanic plover</name>
    <dbReference type="NCBI Taxonomy" id="227228"/>
    <lineage>
        <taxon>Eukaryota</taxon>
        <taxon>Metazoa</taxon>
        <taxon>Chordata</taxon>
        <taxon>Craniata</taxon>
        <taxon>Vertebrata</taxon>
        <taxon>Euteleostomi</taxon>
        <taxon>Archelosauria</taxon>
        <taxon>Archosauria</taxon>
        <taxon>Dinosauria</taxon>
        <taxon>Saurischia</taxon>
        <taxon>Theropoda</taxon>
        <taxon>Coelurosauria</taxon>
        <taxon>Aves</taxon>
        <taxon>Neognathae</taxon>
        <taxon>Neoaves</taxon>
        <taxon>Charadriiformes</taxon>
        <taxon>Charadriidae</taxon>
        <taxon>Pluvianellus</taxon>
    </lineage>
</organism>
<dbReference type="Pfam" id="PF00780">
    <property type="entry name" value="CNH"/>
    <property type="match status" value="1"/>
</dbReference>
<dbReference type="Gene3D" id="1.20.5.340">
    <property type="match status" value="1"/>
</dbReference>
<dbReference type="SMART" id="SM00036">
    <property type="entry name" value="CNH"/>
    <property type="match status" value="1"/>
</dbReference>
<feature type="region of interest" description="Disordered" evidence="20">
    <location>
        <begin position="1367"/>
        <end position="1395"/>
    </location>
</feature>
<dbReference type="PANTHER" id="PTHR22988">
    <property type="entry name" value="MYOTONIC DYSTROPHY S/T KINASE-RELATED"/>
    <property type="match status" value="1"/>
</dbReference>
<evidence type="ECO:0000256" key="4">
    <source>
        <dbReference type="ARBA" id="ARBA00022490"/>
    </source>
</evidence>
<evidence type="ECO:0000256" key="7">
    <source>
        <dbReference type="ARBA" id="ARBA00022679"/>
    </source>
</evidence>
<feature type="domain" description="Phorbol-ester/DAG-type" evidence="23">
    <location>
        <begin position="1405"/>
        <end position="1454"/>
    </location>
</feature>
<dbReference type="GO" id="GO:0004674">
    <property type="term" value="F:protein serine/threonine kinase activity"/>
    <property type="evidence" value="ECO:0007669"/>
    <property type="project" value="UniProtKB-KW"/>
</dbReference>
<dbReference type="InterPro" id="IPR017892">
    <property type="entry name" value="Pkinase_C"/>
</dbReference>
<dbReference type="PROSITE" id="PS50219">
    <property type="entry name" value="CNH"/>
    <property type="match status" value="1"/>
</dbReference>
<feature type="domain" description="Protein kinase" evidence="22">
    <location>
        <begin position="97"/>
        <end position="360"/>
    </location>
</feature>
<dbReference type="FunFam" id="1.10.287.1490:FF:000011">
    <property type="entry name" value="citron Rho-interacting kinase isoform X3"/>
    <property type="match status" value="1"/>
</dbReference>
<keyword evidence="10" id="KW-0863">Zinc-finger</keyword>
<keyword evidence="13 18" id="KW-0067">ATP-binding</keyword>
<dbReference type="InterPro" id="IPR017441">
    <property type="entry name" value="Protein_kinase_ATP_BS"/>
</dbReference>
<evidence type="ECO:0000259" key="25">
    <source>
        <dbReference type="PROSITE" id="PS51285"/>
    </source>
</evidence>
<evidence type="ECO:0000313" key="27">
    <source>
        <dbReference type="Proteomes" id="UP000519225"/>
    </source>
</evidence>
<dbReference type="PROSITE" id="PS50003">
    <property type="entry name" value="PH_DOMAIN"/>
    <property type="match status" value="1"/>
</dbReference>
<evidence type="ECO:0000313" key="26">
    <source>
        <dbReference type="EMBL" id="NXT48236.1"/>
    </source>
</evidence>
<evidence type="ECO:0000256" key="5">
    <source>
        <dbReference type="ARBA" id="ARBA00022527"/>
    </source>
</evidence>
<keyword evidence="9 18" id="KW-0547">Nucleotide-binding</keyword>
<dbReference type="Proteomes" id="UP000519225">
    <property type="component" value="Unassembled WGS sequence"/>
</dbReference>
<evidence type="ECO:0000259" key="22">
    <source>
        <dbReference type="PROSITE" id="PS50011"/>
    </source>
</evidence>
<comment type="catalytic activity">
    <reaction evidence="15">
        <text>L-threonyl-[protein] + ATP = O-phospho-L-threonyl-[protein] + ADP + H(+)</text>
        <dbReference type="Rhea" id="RHEA:46608"/>
        <dbReference type="Rhea" id="RHEA-COMP:11060"/>
        <dbReference type="Rhea" id="RHEA-COMP:11605"/>
        <dbReference type="ChEBI" id="CHEBI:15378"/>
        <dbReference type="ChEBI" id="CHEBI:30013"/>
        <dbReference type="ChEBI" id="CHEBI:30616"/>
        <dbReference type="ChEBI" id="CHEBI:61977"/>
        <dbReference type="ChEBI" id="CHEBI:456216"/>
        <dbReference type="EC" id="2.7.11.1"/>
    </reaction>
</comment>
<feature type="region of interest" description="Disordered" evidence="20">
    <location>
        <begin position="1950"/>
        <end position="2071"/>
    </location>
</feature>
<feature type="domain" description="PH" evidence="21">
    <location>
        <begin position="1486"/>
        <end position="1606"/>
    </location>
</feature>
<dbReference type="InterPro" id="IPR050839">
    <property type="entry name" value="Rho-assoc_Ser/Thr_Kinase"/>
</dbReference>
<reference evidence="26 27" key="1">
    <citation type="submission" date="2019-09" db="EMBL/GenBank/DDBJ databases">
        <title>Bird 10,000 Genomes (B10K) Project - Family phase.</title>
        <authorList>
            <person name="Zhang G."/>
        </authorList>
    </citation>
    <scope>NUCLEOTIDE SEQUENCE [LARGE SCALE GENOMIC DNA]</scope>
    <source>
        <strain evidence="26">B10K-DU-012-14</strain>
        <tissue evidence="26">Blood</tissue>
    </source>
</reference>
<evidence type="ECO:0000256" key="9">
    <source>
        <dbReference type="ARBA" id="ARBA00022741"/>
    </source>
</evidence>
<dbReference type="Gene3D" id="2.30.29.30">
    <property type="entry name" value="Pleckstrin-homology domain (PH domain)/Phosphotyrosine-binding domain (PTB)"/>
    <property type="match status" value="1"/>
</dbReference>
<dbReference type="InterPro" id="IPR001180">
    <property type="entry name" value="CNH_dom"/>
</dbReference>
<keyword evidence="27" id="KW-1185">Reference proteome</keyword>
<evidence type="ECO:0000256" key="3">
    <source>
        <dbReference type="ARBA" id="ARBA00012513"/>
    </source>
</evidence>
<evidence type="ECO:0000256" key="13">
    <source>
        <dbReference type="ARBA" id="ARBA00022840"/>
    </source>
</evidence>
<comment type="caution">
    <text evidence="26">The sequence shown here is derived from an EMBL/GenBank/DDBJ whole genome shotgun (WGS) entry which is preliminary data.</text>
</comment>
<accession>A0A7L3CWU9</accession>
<comment type="subcellular location">
    <subcellularLocation>
        <location evidence="1">Cytoplasm</location>
    </subcellularLocation>
</comment>
<dbReference type="SUPFAM" id="SSF50729">
    <property type="entry name" value="PH domain-like"/>
    <property type="match status" value="1"/>
</dbReference>
<feature type="non-terminal residue" evidence="26">
    <location>
        <position position="2071"/>
    </location>
</feature>
<feature type="coiled-coil region" evidence="19">
    <location>
        <begin position="625"/>
        <end position="1240"/>
    </location>
</feature>
<dbReference type="InterPro" id="IPR046349">
    <property type="entry name" value="C1-like_sf"/>
</dbReference>